<organism evidence="2 3">
    <name type="scientific">Chitinilyticum piscinae</name>
    <dbReference type="NCBI Taxonomy" id="2866724"/>
    <lineage>
        <taxon>Bacteria</taxon>
        <taxon>Pseudomonadati</taxon>
        <taxon>Pseudomonadota</taxon>
        <taxon>Betaproteobacteria</taxon>
        <taxon>Neisseriales</taxon>
        <taxon>Chitinibacteraceae</taxon>
        <taxon>Chitinilyticum</taxon>
    </lineage>
</organism>
<keyword evidence="1" id="KW-0472">Membrane</keyword>
<feature type="transmembrane region" description="Helical" evidence="1">
    <location>
        <begin position="6"/>
        <end position="25"/>
    </location>
</feature>
<gene>
    <name evidence="2" type="ORF">INR99_05760</name>
</gene>
<dbReference type="RefSeq" id="WP_194115368.1">
    <property type="nucleotide sequence ID" value="NZ_JADFUA010000002.1"/>
</dbReference>
<dbReference type="EMBL" id="JADFUA010000002">
    <property type="protein sequence ID" value="MBE9608850.1"/>
    <property type="molecule type" value="Genomic_DNA"/>
</dbReference>
<dbReference type="AlphaFoldDB" id="A0A8J7FIL1"/>
<keyword evidence="3" id="KW-1185">Reference proteome</keyword>
<name>A0A8J7FIL1_9NEIS</name>
<sequence length="94" mass="10709">MDLTKLTLILALLLIVLLLALLMLIRRRRPAAEEIFTCVATMPGDLPSHRRKGRRQVLRSPYAMPREEFLASLPWLLGLSMLFITLFACSLFAI</sequence>
<evidence type="ECO:0000313" key="3">
    <source>
        <dbReference type="Proteomes" id="UP000604481"/>
    </source>
</evidence>
<evidence type="ECO:0000256" key="1">
    <source>
        <dbReference type="SAM" id="Phobius"/>
    </source>
</evidence>
<keyword evidence="1" id="KW-0812">Transmembrane</keyword>
<evidence type="ECO:0000313" key="2">
    <source>
        <dbReference type="EMBL" id="MBE9608850.1"/>
    </source>
</evidence>
<dbReference type="Proteomes" id="UP000604481">
    <property type="component" value="Unassembled WGS sequence"/>
</dbReference>
<feature type="transmembrane region" description="Helical" evidence="1">
    <location>
        <begin position="69"/>
        <end position="93"/>
    </location>
</feature>
<reference evidence="2 3" key="1">
    <citation type="submission" date="2020-10" db="EMBL/GenBank/DDBJ databases">
        <title>The genome sequence of Chitinilyticum litopenaei 4Y14.</title>
        <authorList>
            <person name="Liu Y."/>
        </authorList>
    </citation>
    <scope>NUCLEOTIDE SEQUENCE [LARGE SCALE GENOMIC DNA]</scope>
    <source>
        <strain evidence="2 3">4Y14</strain>
    </source>
</reference>
<proteinExistence type="predicted"/>
<protein>
    <submittedName>
        <fullName evidence="2">Uncharacterized protein</fullName>
    </submittedName>
</protein>
<accession>A0A8J7FIL1</accession>
<comment type="caution">
    <text evidence="2">The sequence shown here is derived from an EMBL/GenBank/DDBJ whole genome shotgun (WGS) entry which is preliminary data.</text>
</comment>
<keyword evidence="1" id="KW-1133">Transmembrane helix</keyword>